<sequence length="68" mass="7831">MFMPYLGRRKLSRMLSQGKRLRGINGEELPYLHCKAKSNKGSSDEIGEETRQNLTSADTTNRFFETFS</sequence>
<evidence type="ECO:0000313" key="2">
    <source>
        <dbReference type="EMBL" id="CRK89300.1"/>
    </source>
</evidence>
<dbReference type="Proteomes" id="UP000183832">
    <property type="component" value="Unassembled WGS sequence"/>
</dbReference>
<evidence type="ECO:0000256" key="1">
    <source>
        <dbReference type="SAM" id="MobiDB-lite"/>
    </source>
</evidence>
<dbReference type="EMBL" id="CVRI01000011">
    <property type="protein sequence ID" value="CRK89300.1"/>
    <property type="molecule type" value="Genomic_DNA"/>
</dbReference>
<evidence type="ECO:0000313" key="3">
    <source>
        <dbReference type="Proteomes" id="UP000183832"/>
    </source>
</evidence>
<protein>
    <submittedName>
        <fullName evidence="2">CLUMA_CG003059, isoform A</fullName>
    </submittedName>
</protein>
<feature type="region of interest" description="Disordered" evidence="1">
    <location>
        <begin position="38"/>
        <end position="59"/>
    </location>
</feature>
<gene>
    <name evidence="2" type="ORF">CLUMA_CG003059</name>
</gene>
<reference evidence="2 3" key="1">
    <citation type="submission" date="2015-04" db="EMBL/GenBank/DDBJ databases">
        <authorList>
            <person name="Syromyatnikov M.Y."/>
            <person name="Popov V.N."/>
        </authorList>
    </citation>
    <scope>NUCLEOTIDE SEQUENCE [LARGE SCALE GENOMIC DNA]</scope>
</reference>
<accession>A0A1J1HPI3</accession>
<dbReference type="AlphaFoldDB" id="A0A1J1HPI3"/>
<name>A0A1J1HPI3_9DIPT</name>
<keyword evidence="3" id="KW-1185">Reference proteome</keyword>
<proteinExistence type="predicted"/>
<organism evidence="2 3">
    <name type="scientific">Clunio marinus</name>
    <dbReference type="NCBI Taxonomy" id="568069"/>
    <lineage>
        <taxon>Eukaryota</taxon>
        <taxon>Metazoa</taxon>
        <taxon>Ecdysozoa</taxon>
        <taxon>Arthropoda</taxon>
        <taxon>Hexapoda</taxon>
        <taxon>Insecta</taxon>
        <taxon>Pterygota</taxon>
        <taxon>Neoptera</taxon>
        <taxon>Endopterygota</taxon>
        <taxon>Diptera</taxon>
        <taxon>Nematocera</taxon>
        <taxon>Chironomoidea</taxon>
        <taxon>Chironomidae</taxon>
        <taxon>Clunio</taxon>
    </lineage>
</organism>